<evidence type="ECO:0000259" key="1">
    <source>
        <dbReference type="Pfam" id="PF12740"/>
    </source>
</evidence>
<feature type="domain" description="PET hydrolase/cutinase-like" evidence="1">
    <location>
        <begin position="37"/>
        <end position="166"/>
    </location>
</feature>
<dbReference type="Gene3D" id="3.40.50.1820">
    <property type="entry name" value="alpha/beta hydrolase"/>
    <property type="match status" value="1"/>
</dbReference>
<gene>
    <name evidence="2" type="ORF">H9716_08630</name>
</gene>
<dbReference type="SUPFAM" id="SSF53474">
    <property type="entry name" value="alpha/beta-Hydrolases"/>
    <property type="match status" value="1"/>
</dbReference>
<dbReference type="InterPro" id="IPR041127">
    <property type="entry name" value="PET_hydrolase/cutinase-like"/>
</dbReference>
<reference evidence="2" key="2">
    <citation type="submission" date="2021-04" db="EMBL/GenBank/DDBJ databases">
        <authorList>
            <person name="Gilroy R."/>
        </authorList>
    </citation>
    <scope>NUCLEOTIDE SEQUENCE</scope>
    <source>
        <strain evidence="2">CHK188-4685</strain>
    </source>
</reference>
<accession>A0A9D2RMH1</accession>
<dbReference type="InterPro" id="IPR029058">
    <property type="entry name" value="AB_hydrolase_fold"/>
</dbReference>
<keyword evidence="2" id="KW-0378">Hydrolase</keyword>
<sequence>MSENPNLAIRRDPQEDHYIFELSENVERTQVYYKNRFGIEIAGDLYIAKDADLSQQYPALVIGPPFGGVKEQGPGVYANELAQRGFVVLAFDPSYHGYSGGEPRMTGSTAMYVEDFSAGVDLLGSLDYVDRERIGAMGICGSGGFALAAATMDTRIKAVAPVVMYDIAGLNNSMSGEARQEMLTMASEQRWEDFGTDEAAWRVSYPEEPTEEIPEGLDDVTAEFYSFYGTERGWHPNALGNVTNASFADLMTFPALTHISELNGRPVLFVAGENAHSLAYSEDAYADAAEPKELYIVPDANHVDLYDQVDKIPFDKLESFFKESM</sequence>
<dbReference type="Proteomes" id="UP000886804">
    <property type="component" value="Unassembled WGS sequence"/>
</dbReference>
<name>A0A9D2RMH1_9FIRM</name>
<organism evidence="2 3">
    <name type="scientific">Candidatus Enterocloster faecavium</name>
    <dbReference type="NCBI Taxonomy" id="2838560"/>
    <lineage>
        <taxon>Bacteria</taxon>
        <taxon>Bacillati</taxon>
        <taxon>Bacillota</taxon>
        <taxon>Clostridia</taxon>
        <taxon>Lachnospirales</taxon>
        <taxon>Lachnospiraceae</taxon>
        <taxon>Enterocloster</taxon>
    </lineage>
</organism>
<dbReference type="Gene3D" id="1.10.10.800">
    <property type="match status" value="1"/>
</dbReference>
<reference evidence="2" key="1">
    <citation type="journal article" date="2021" name="PeerJ">
        <title>Extensive microbial diversity within the chicken gut microbiome revealed by metagenomics and culture.</title>
        <authorList>
            <person name="Gilroy R."/>
            <person name="Ravi A."/>
            <person name="Getino M."/>
            <person name="Pursley I."/>
            <person name="Horton D.L."/>
            <person name="Alikhan N.F."/>
            <person name="Baker D."/>
            <person name="Gharbi K."/>
            <person name="Hall N."/>
            <person name="Watson M."/>
            <person name="Adriaenssens E.M."/>
            <person name="Foster-Nyarko E."/>
            <person name="Jarju S."/>
            <person name="Secka A."/>
            <person name="Antonio M."/>
            <person name="Oren A."/>
            <person name="Chaudhuri R.R."/>
            <person name="La Ragione R."/>
            <person name="Hildebrand F."/>
            <person name="Pallen M.J."/>
        </authorList>
    </citation>
    <scope>NUCLEOTIDE SEQUENCE</scope>
    <source>
        <strain evidence="2">CHK188-4685</strain>
    </source>
</reference>
<dbReference type="AlphaFoldDB" id="A0A9D2RMH1"/>
<protein>
    <submittedName>
        <fullName evidence="2">Alpha/beta hydrolase</fullName>
    </submittedName>
</protein>
<evidence type="ECO:0000313" key="3">
    <source>
        <dbReference type="Proteomes" id="UP000886804"/>
    </source>
</evidence>
<dbReference type="PANTHER" id="PTHR47751">
    <property type="entry name" value="SUPERFAMILY HYDROLASE, PUTATIVE (AFU_ORTHOLOGUE AFUA_2G16580)-RELATED"/>
    <property type="match status" value="1"/>
</dbReference>
<comment type="caution">
    <text evidence="2">The sequence shown here is derived from an EMBL/GenBank/DDBJ whole genome shotgun (WGS) entry which is preliminary data.</text>
</comment>
<dbReference type="EMBL" id="DWYS01000101">
    <property type="protein sequence ID" value="HJB07912.1"/>
    <property type="molecule type" value="Genomic_DNA"/>
</dbReference>
<dbReference type="PANTHER" id="PTHR47751:SF1">
    <property type="entry name" value="SUPERFAMILY HYDROLASE, PUTATIVE (AFU_ORTHOLOGUE AFUA_2G16580)-RELATED"/>
    <property type="match status" value="1"/>
</dbReference>
<evidence type="ECO:0000313" key="2">
    <source>
        <dbReference type="EMBL" id="HJB07912.1"/>
    </source>
</evidence>
<dbReference type="GO" id="GO:0016787">
    <property type="term" value="F:hydrolase activity"/>
    <property type="evidence" value="ECO:0007669"/>
    <property type="project" value="UniProtKB-KW"/>
</dbReference>
<dbReference type="InterPro" id="IPR051411">
    <property type="entry name" value="Polyketide_trans_af380"/>
</dbReference>
<dbReference type="Pfam" id="PF12740">
    <property type="entry name" value="PETase"/>
    <property type="match status" value="1"/>
</dbReference>
<proteinExistence type="predicted"/>